<gene>
    <name evidence="2" type="ORF">L0661_13095</name>
</gene>
<dbReference type="GO" id="GO:0016787">
    <property type="term" value="F:hydrolase activity"/>
    <property type="evidence" value="ECO:0007669"/>
    <property type="project" value="UniProtKB-KW"/>
</dbReference>
<protein>
    <submittedName>
        <fullName evidence="2">Serine hydrolase</fullName>
    </submittedName>
</protein>
<proteinExistence type="predicted"/>
<dbReference type="Pfam" id="PF00144">
    <property type="entry name" value="Beta-lactamase"/>
    <property type="match status" value="1"/>
</dbReference>
<dbReference type="AlphaFoldDB" id="A0A9X1TUC5"/>
<dbReference type="PROSITE" id="PS51257">
    <property type="entry name" value="PROKAR_LIPOPROTEIN"/>
    <property type="match status" value="1"/>
</dbReference>
<dbReference type="InterPro" id="IPR001466">
    <property type="entry name" value="Beta-lactam-related"/>
</dbReference>
<evidence type="ECO:0000313" key="2">
    <source>
        <dbReference type="EMBL" id="MCF2499253.1"/>
    </source>
</evidence>
<dbReference type="SUPFAM" id="SSF56601">
    <property type="entry name" value="beta-lactamase/transpeptidase-like"/>
    <property type="match status" value="1"/>
</dbReference>
<name>A0A9X1TUC5_9BACT</name>
<dbReference type="Proteomes" id="UP001139411">
    <property type="component" value="Unassembled WGS sequence"/>
</dbReference>
<keyword evidence="2" id="KW-0378">Hydrolase</keyword>
<reference evidence="2" key="1">
    <citation type="submission" date="2022-01" db="EMBL/GenBank/DDBJ databases">
        <title>Novel species in genus Dyadobacter.</title>
        <authorList>
            <person name="Ma C."/>
        </authorList>
    </citation>
    <scope>NUCLEOTIDE SEQUENCE</scope>
    <source>
        <strain evidence="2">CY357</strain>
    </source>
</reference>
<dbReference type="InterPro" id="IPR012338">
    <property type="entry name" value="Beta-lactam/transpept-like"/>
</dbReference>
<accession>A0A9X1TUC5</accession>
<evidence type="ECO:0000259" key="1">
    <source>
        <dbReference type="Pfam" id="PF00144"/>
    </source>
</evidence>
<sequence>MKNHLFKTVSCGLMLGAVLFSTSCKDQEILSENEKVELDGSDESAKLGVPTKFDEVAFANRIETYLENKVAGFGYSIIKDGKEFYVNNGGDGYARKKIESNFEFHGANARQEIVATTQYVTAVAVMRVLEKYNLTLGHTVHNYLPKGWVPSASFKALTFERLLAHRTGLIDYANLNDLEKTVEGPINTTVFNEKAYQFSDANYELLALILPYVHAKELAKQGDSGLLNTLNSQPTNSSVYYVATTIYGNFVRTYVFGAAGLEHADKIEWRAWSPTGPLSAEKATKGYPSRSGSEPGLLKEDNLINGGATGLYISASQFAKLQYAVKTFKVIKMESVFAMKNKLLGFDGKLNGSKGAYYWKRGNGKNCETMVIDFGSVQVAVFANSPESEISDPVVLAKMFESSLHP</sequence>
<organism evidence="2 3">
    <name type="scientific">Dyadobacter chenhuakuii</name>
    <dbReference type="NCBI Taxonomy" id="2909339"/>
    <lineage>
        <taxon>Bacteria</taxon>
        <taxon>Pseudomonadati</taxon>
        <taxon>Bacteroidota</taxon>
        <taxon>Cytophagia</taxon>
        <taxon>Cytophagales</taxon>
        <taxon>Spirosomataceae</taxon>
        <taxon>Dyadobacter</taxon>
    </lineage>
</organism>
<dbReference type="RefSeq" id="WP_235178120.1">
    <property type="nucleotide sequence ID" value="NZ_JAKFFV010000007.1"/>
</dbReference>
<comment type="caution">
    <text evidence="2">The sequence shown here is derived from an EMBL/GenBank/DDBJ whole genome shotgun (WGS) entry which is preliminary data.</text>
</comment>
<evidence type="ECO:0000313" key="3">
    <source>
        <dbReference type="Proteomes" id="UP001139411"/>
    </source>
</evidence>
<feature type="domain" description="Beta-lactamase-related" evidence="1">
    <location>
        <begin position="59"/>
        <end position="213"/>
    </location>
</feature>
<dbReference type="Gene3D" id="3.40.710.10">
    <property type="entry name" value="DD-peptidase/beta-lactamase superfamily"/>
    <property type="match status" value="1"/>
</dbReference>
<dbReference type="EMBL" id="JAKFFV010000007">
    <property type="protein sequence ID" value="MCF2499253.1"/>
    <property type="molecule type" value="Genomic_DNA"/>
</dbReference>